<proteinExistence type="predicted"/>
<gene>
    <name evidence="3" type="ORF">ERJ67_03240</name>
</gene>
<evidence type="ECO:0000313" key="4">
    <source>
        <dbReference type="Proteomes" id="UP000317990"/>
    </source>
</evidence>
<dbReference type="Proteomes" id="UP000317990">
    <property type="component" value="Unassembled WGS sequence"/>
</dbReference>
<dbReference type="EMBL" id="SRMO01000050">
    <property type="protein sequence ID" value="TGG93677.1"/>
    <property type="molecule type" value="Genomic_DNA"/>
</dbReference>
<dbReference type="AlphaFoldDB" id="A0A524RPC4"/>
<dbReference type="PROSITE" id="PS51257">
    <property type="entry name" value="PROKAR_LIPOPROTEIN"/>
    <property type="match status" value="1"/>
</dbReference>
<evidence type="ECO:0000313" key="3">
    <source>
        <dbReference type="EMBL" id="TGG93677.1"/>
    </source>
</evidence>
<accession>A0A524RPC4</accession>
<evidence type="ECO:0000259" key="2">
    <source>
        <dbReference type="PROSITE" id="PS51549"/>
    </source>
</evidence>
<organism evidence="3 4">
    <name type="scientific">Aphanocapsa feldmannii 277cV</name>
    <dbReference type="NCBI Taxonomy" id="2507553"/>
    <lineage>
        <taxon>Bacteria</taxon>
        <taxon>Bacillati</taxon>
        <taxon>Cyanobacteriota</taxon>
        <taxon>Cyanophyceae</taxon>
        <taxon>Oscillatoriophycideae</taxon>
        <taxon>Chroococcales</taxon>
        <taxon>Microcystaceae</taxon>
        <taxon>Aphanocapsa</taxon>
    </lineage>
</organism>
<protein>
    <submittedName>
        <fullName evidence="3">Electron transfer flavoprotein</fullName>
    </submittedName>
</protein>
<dbReference type="PROSITE" id="PS51549">
    <property type="entry name" value="DM13"/>
    <property type="match status" value="1"/>
</dbReference>
<sequence>MRHFLIAAALCSSVLACSSELAPPSTAQPAAEQPVSRFLPAESDVAGTVFLDRSGDQTKIIFSDDFKVNRGPDLYVILGNSNMPLLNSEAPYYSIKPNSYTILDRLKSPKGTQSYAVPSELKITDYGSVLIWCRRFNATFAWAPIDLG</sequence>
<feature type="domain" description="DM13" evidence="2">
    <location>
        <begin position="31"/>
        <end position="146"/>
    </location>
</feature>
<comment type="caution">
    <text evidence="3">The sequence shown here is derived from an EMBL/GenBank/DDBJ whole genome shotgun (WGS) entry which is preliminary data.</text>
</comment>
<reference evidence="3 4" key="1">
    <citation type="journal article" date="2019" name="mSystems">
        <title>Life at home and on the roam: Genomic adaptions reflect the dual lifestyle of an intracellular, facultative symbiont.</title>
        <authorList>
            <person name="Burgsdorf I."/>
        </authorList>
    </citation>
    <scope>NUCLEOTIDE SEQUENCE [LARGE SCALE GENOMIC DNA]</scope>
    <source>
        <strain evidence="3">277cV</strain>
    </source>
</reference>
<feature type="signal peptide" evidence="1">
    <location>
        <begin position="1"/>
        <end position="27"/>
    </location>
</feature>
<feature type="chain" id="PRO_5022231113" evidence="1">
    <location>
        <begin position="28"/>
        <end position="148"/>
    </location>
</feature>
<dbReference type="InterPro" id="IPR019545">
    <property type="entry name" value="DM13_domain"/>
</dbReference>
<dbReference type="Pfam" id="PF10517">
    <property type="entry name" value="DM13"/>
    <property type="match status" value="1"/>
</dbReference>
<evidence type="ECO:0000256" key="1">
    <source>
        <dbReference type="SAM" id="SignalP"/>
    </source>
</evidence>
<name>A0A524RPC4_9CHRO</name>
<keyword evidence="1" id="KW-0732">Signal</keyword>